<accession>A0A6G6XK88</accession>
<dbReference type="Proteomes" id="UP000503093">
    <property type="component" value="Segment"/>
</dbReference>
<evidence type="ECO:0000313" key="3">
    <source>
        <dbReference type="Proteomes" id="UP000503093"/>
    </source>
</evidence>
<feature type="region of interest" description="Disordered" evidence="1">
    <location>
        <begin position="61"/>
        <end position="97"/>
    </location>
</feature>
<name>A0A6G6XK88_9CAUD</name>
<sequence>MSTFYRALHADGTWVDTEQPTALLSADSPVVAIVEKGLSGELRNEIRRVLLNEVGVEESAKETYTEYSVATPDTSKPEDESVLRPTGTDTPAPRTQDRKVAAAWAKNNAGWFRKDCHPVLIEREVTEWQISTPPVEEHPFHQLLVEYTEWLRQEELDPLGVELDVQGVTRDWLSRPQMPGLNDITDPVLKRFLDSRK</sequence>
<proteinExistence type="predicted"/>
<keyword evidence="3" id="KW-1185">Reference proteome</keyword>
<dbReference type="GeneID" id="64766595"/>
<evidence type="ECO:0000256" key="1">
    <source>
        <dbReference type="SAM" id="MobiDB-lite"/>
    </source>
</evidence>
<protein>
    <submittedName>
        <fullName evidence="2">Uncharacterized protein</fullName>
    </submittedName>
</protein>
<dbReference type="EMBL" id="MN908687">
    <property type="protein sequence ID" value="QIG58265.1"/>
    <property type="molecule type" value="Genomic_DNA"/>
</dbReference>
<gene>
    <name evidence="2" type="primary">114</name>
    <name evidence="2" type="ORF">SEA_SKOG_113</name>
</gene>
<dbReference type="RefSeq" id="YP_010059363.1">
    <property type="nucleotide sequence ID" value="NC_054725.1"/>
</dbReference>
<feature type="compositionally biased region" description="Polar residues" evidence="1">
    <location>
        <begin position="65"/>
        <end position="74"/>
    </location>
</feature>
<evidence type="ECO:0000313" key="2">
    <source>
        <dbReference type="EMBL" id="QIG58265.1"/>
    </source>
</evidence>
<organism evidence="2 3">
    <name type="scientific">Gordonia phage Skog</name>
    <dbReference type="NCBI Taxonomy" id="2704033"/>
    <lineage>
        <taxon>Viruses</taxon>
        <taxon>Duplodnaviria</taxon>
        <taxon>Heunggongvirae</taxon>
        <taxon>Uroviricota</taxon>
        <taxon>Caudoviricetes</taxon>
        <taxon>Skogvirus</taxon>
        <taxon>Skogvirus Skog</taxon>
    </lineage>
</organism>
<reference evidence="2 3" key="1">
    <citation type="submission" date="2020-01" db="EMBL/GenBank/DDBJ databases">
        <authorList>
            <person name="Alvaro L.E."/>
            <person name="Baker K.N."/>
            <person name="Baxter I.S."/>
            <person name="Brown M.R."/>
            <person name="Driscoll K.D."/>
            <person name="Elrubaie J.M."/>
            <person name="Feith S.L."/>
            <person name="Indihar D.F."/>
            <person name="Knoch V.T."/>
            <person name="Koirtyohann K.M."/>
            <person name="Kratz M.A."/>
            <person name="Lear A.H."/>
            <person name="Lindblom K.E."/>
            <person name="Marcus E.R."/>
            <person name="Murphy M.E."/>
            <person name="Sensor R."/>
            <person name="Sherman S.J."/>
            <person name="Swift V.R."/>
            <person name="White K.E."/>
            <person name="Wills S.J."/>
            <person name="Gatt S.M."/>
            <person name="Lohbauer S.A."/>
            <person name="Power T.R."/>
            <person name="Rosales K.A."/>
            <person name="Sisson B.M."/>
            <person name="Isern S."/>
            <person name="Michael S.F."/>
            <person name="Sunnen C.N."/>
            <person name="Garlena R.A."/>
            <person name="Russell D.A."/>
            <person name="Pope W.H."/>
            <person name="Jacobs-Sera D."/>
            <person name="Hatfull G.F."/>
        </authorList>
    </citation>
    <scope>NUCLEOTIDE SEQUENCE [LARGE SCALE GENOMIC DNA]</scope>
</reference>
<dbReference type="KEGG" id="vg:64766595"/>